<dbReference type="EMBL" id="MU866822">
    <property type="protein sequence ID" value="KAK4170702.1"/>
    <property type="molecule type" value="Genomic_DNA"/>
</dbReference>
<protein>
    <submittedName>
        <fullName evidence="1">Uncharacterized protein</fullName>
    </submittedName>
</protein>
<proteinExistence type="predicted"/>
<name>A0AAN6VZ08_9PEZI</name>
<evidence type="ECO:0000313" key="1">
    <source>
        <dbReference type="EMBL" id="KAK4170702.1"/>
    </source>
</evidence>
<evidence type="ECO:0000313" key="2">
    <source>
        <dbReference type="Proteomes" id="UP001302321"/>
    </source>
</evidence>
<keyword evidence="2" id="KW-1185">Reference proteome</keyword>
<organism evidence="1 2">
    <name type="scientific">Triangularia setosa</name>
    <dbReference type="NCBI Taxonomy" id="2587417"/>
    <lineage>
        <taxon>Eukaryota</taxon>
        <taxon>Fungi</taxon>
        <taxon>Dikarya</taxon>
        <taxon>Ascomycota</taxon>
        <taxon>Pezizomycotina</taxon>
        <taxon>Sordariomycetes</taxon>
        <taxon>Sordariomycetidae</taxon>
        <taxon>Sordariales</taxon>
        <taxon>Podosporaceae</taxon>
        <taxon>Triangularia</taxon>
    </lineage>
</organism>
<reference evidence="1" key="1">
    <citation type="journal article" date="2023" name="Mol. Phylogenet. Evol.">
        <title>Genome-scale phylogeny and comparative genomics of the fungal order Sordariales.</title>
        <authorList>
            <person name="Hensen N."/>
            <person name="Bonometti L."/>
            <person name="Westerberg I."/>
            <person name="Brannstrom I.O."/>
            <person name="Guillou S."/>
            <person name="Cros-Aarteil S."/>
            <person name="Calhoun S."/>
            <person name="Haridas S."/>
            <person name="Kuo A."/>
            <person name="Mondo S."/>
            <person name="Pangilinan J."/>
            <person name="Riley R."/>
            <person name="LaButti K."/>
            <person name="Andreopoulos B."/>
            <person name="Lipzen A."/>
            <person name="Chen C."/>
            <person name="Yan M."/>
            <person name="Daum C."/>
            <person name="Ng V."/>
            <person name="Clum A."/>
            <person name="Steindorff A."/>
            <person name="Ohm R.A."/>
            <person name="Martin F."/>
            <person name="Silar P."/>
            <person name="Natvig D.O."/>
            <person name="Lalanne C."/>
            <person name="Gautier V."/>
            <person name="Ament-Velasquez S.L."/>
            <person name="Kruys A."/>
            <person name="Hutchinson M.I."/>
            <person name="Powell A.J."/>
            <person name="Barry K."/>
            <person name="Miller A.N."/>
            <person name="Grigoriev I.V."/>
            <person name="Debuchy R."/>
            <person name="Gladieux P."/>
            <person name="Hiltunen Thoren M."/>
            <person name="Johannesson H."/>
        </authorList>
    </citation>
    <scope>NUCLEOTIDE SEQUENCE</scope>
    <source>
        <strain evidence="1">CBS 892.96</strain>
    </source>
</reference>
<reference evidence="1" key="2">
    <citation type="submission" date="2023-05" db="EMBL/GenBank/DDBJ databases">
        <authorList>
            <consortium name="Lawrence Berkeley National Laboratory"/>
            <person name="Steindorff A."/>
            <person name="Hensen N."/>
            <person name="Bonometti L."/>
            <person name="Westerberg I."/>
            <person name="Brannstrom I.O."/>
            <person name="Guillou S."/>
            <person name="Cros-Aarteil S."/>
            <person name="Calhoun S."/>
            <person name="Haridas S."/>
            <person name="Kuo A."/>
            <person name="Mondo S."/>
            <person name="Pangilinan J."/>
            <person name="Riley R."/>
            <person name="Labutti K."/>
            <person name="Andreopoulos B."/>
            <person name="Lipzen A."/>
            <person name="Chen C."/>
            <person name="Yanf M."/>
            <person name="Daum C."/>
            <person name="Ng V."/>
            <person name="Clum A."/>
            <person name="Ohm R."/>
            <person name="Martin F."/>
            <person name="Silar P."/>
            <person name="Natvig D."/>
            <person name="Lalanne C."/>
            <person name="Gautier V."/>
            <person name="Ament-Velasquez S.L."/>
            <person name="Kruys A."/>
            <person name="Hutchinson M.I."/>
            <person name="Powell A.J."/>
            <person name="Barry K."/>
            <person name="Miller A.N."/>
            <person name="Grigoriev I.V."/>
            <person name="Debuchy R."/>
            <person name="Gladieux P."/>
            <person name="Thoren M.H."/>
            <person name="Johannesson H."/>
        </authorList>
    </citation>
    <scope>NUCLEOTIDE SEQUENCE</scope>
    <source>
        <strain evidence="1">CBS 892.96</strain>
    </source>
</reference>
<dbReference type="Proteomes" id="UP001302321">
    <property type="component" value="Unassembled WGS sequence"/>
</dbReference>
<gene>
    <name evidence="1" type="ORF">QBC36DRAFT_250810</name>
</gene>
<accession>A0AAN6VZ08</accession>
<dbReference type="AlphaFoldDB" id="A0AAN6VZ08"/>
<sequence length="121" mass="13717">MSVAFSTYSNQARESVYHQTCVSISLIMNTREYNVSGWTEKELLDTVRAHTGEAELYIDENEHQHIAAVVDFDGPDGMVAVNDLFLATGQEKAQQGKWLYITSSVFVMGEFPNVRWIHKSE</sequence>
<comment type="caution">
    <text evidence="1">The sequence shown here is derived from an EMBL/GenBank/DDBJ whole genome shotgun (WGS) entry which is preliminary data.</text>
</comment>